<dbReference type="PANTHER" id="PTHR35149">
    <property type="entry name" value="SLL5132 PROTEIN"/>
    <property type="match status" value="1"/>
</dbReference>
<dbReference type="InterPro" id="IPR004919">
    <property type="entry name" value="GmrSD_N"/>
</dbReference>
<evidence type="ECO:0008006" key="5">
    <source>
        <dbReference type="Google" id="ProtNLM"/>
    </source>
</evidence>
<protein>
    <recommendedName>
        <fullName evidence="5">DUF262 domain-containing protein</fullName>
    </recommendedName>
</protein>
<name>H8GPL3_METAL</name>
<feature type="domain" description="GmrSD restriction endonucleases C-terminal" evidence="2">
    <location>
        <begin position="458"/>
        <end position="622"/>
    </location>
</feature>
<dbReference type="AlphaFoldDB" id="H8GPL3"/>
<dbReference type="EMBL" id="CM001475">
    <property type="protein sequence ID" value="EIC28475.1"/>
    <property type="molecule type" value="Genomic_DNA"/>
</dbReference>
<gene>
    <name evidence="3" type="ORF">Metal_0630</name>
</gene>
<dbReference type="eggNOG" id="COG1479">
    <property type="taxonomic scope" value="Bacteria"/>
</dbReference>
<reference evidence="3 4" key="1">
    <citation type="journal article" date="2013" name="Genome Announc.">
        <title>Genome Sequence of the Obligate Gammaproteobacterial Methanotroph Methylomicrobium album Strain BG8.</title>
        <authorList>
            <person name="Kits K.D."/>
            <person name="Kalyuzhnaya M.G."/>
            <person name="Klotz M.G."/>
            <person name="Jetten M.S."/>
            <person name="Op den Camp H.J."/>
            <person name="Vuilleumier S."/>
            <person name="Bringel F."/>
            <person name="Dispirito A.A."/>
            <person name="Murrell J.C."/>
            <person name="Bruce D."/>
            <person name="Cheng J.F."/>
            <person name="Copeland A."/>
            <person name="Goodwin L."/>
            <person name="Hauser L."/>
            <person name="Lajus A."/>
            <person name="Land M.L."/>
            <person name="Lapidus A."/>
            <person name="Lucas S."/>
            <person name="Medigue C."/>
            <person name="Pitluck S."/>
            <person name="Woyke T."/>
            <person name="Zeytun A."/>
            <person name="Stein L.Y."/>
        </authorList>
    </citation>
    <scope>NUCLEOTIDE SEQUENCE [LARGE SCALE GENOMIC DNA]</scope>
    <source>
        <strain evidence="3 4">BG8</strain>
    </source>
</reference>
<dbReference type="STRING" id="686340.Metal_0630"/>
<dbReference type="PANTHER" id="PTHR35149:SF1">
    <property type="entry name" value="DUF5655 DOMAIN-CONTAINING PROTEIN"/>
    <property type="match status" value="1"/>
</dbReference>
<proteinExistence type="predicted"/>
<sequence>MKASEQTFSKIIQSDNGNEHYHIPKYQRAYSWGQSNWAQLFDDIDENEAGHFIGSIICIDDHNNRKPGHDLVYELIDGQQRMTSISLLMAAIFFNLSQVIFHAESEEDSDEDEIEEIKAKRRGIGLQLIKKIKEDFADQRGAIKTGKRRILLRVQPSTQNGNLDDYLYIMSHCGVLDHKQDCPSHFGNRLMAKAYRYFQSRLPSEINDLLTLTDKINQLQLVYISVNSHSNAFRLFETLNNRGVPLTAVDIIKNKMLSEMERQHQIAIDEAYELWQEMLEDIEGIEDRFLRQFYNAFKHKDRIGQPRYAAKATSSTLIAIYENMINGGAQFVFDELVAKAKVYGEITQPDETSALSLAFMDLSRIGAVPSNTLLLYLMTLENGALENNKTLLNFVYFLQKYFVRRNITDTPSTRDLDQLQIDVIDACEKRLKNKKTLSTDFLIEAYCKGRGEPASLADFKENIADNLFLYNKSMARYVLVKLDETAHNREYKPDFWARNDEGQYVWTVEHIFPQGEKIPKHWVDMIADGDSDAASEIQEDWVHCLGNLTLSGYNSRLSNHSFDRKQSKTEITAAGHKIHIGYKNGLFLNKLIFKCNRRNTSLATIETWTQPAIDSRNSKMVEMLCEQYRFDHEDALDEE</sequence>
<evidence type="ECO:0000313" key="4">
    <source>
        <dbReference type="Proteomes" id="UP000005090"/>
    </source>
</evidence>
<evidence type="ECO:0000259" key="2">
    <source>
        <dbReference type="Pfam" id="PF07510"/>
    </source>
</evidence>
<evidence type="ECO:0000259" key="1">
    <source>
        <dbReference type="Pfam" id="PF03235"/>
    </source>
</evidence>
<dbReference type="InterPro" id="IPR011089">
    <property type="entry name" value="GmrSD_C"/>
</dbReference>
<dbReference type="HOGENOM" id="CLU_011736_6_1_6"/>
<dbReference type="Pfam" id="PF03235">
    <property type="entry name" value="GmrSD_N"/>
    <property type="match status" value="1"/>
</dbReference>
<organism evidence="3 4">
    <name type="scientific">Methylomicrobium album BG8</name>
    <dbReference type="NCBI Taxonomy" id="686340"/>
    <lineage>
        <taxon>Bacteria</taxon>
        <taxon>Pseudomonadati</taxon>
        <taxon>Pseudomonadota</taxon>
        <taxon>Gammaproteobacteria</taxon>
        <taxon>Methylococcales</taxon>
        <taxon>Methylococcaceae</taxon>
        <taxon>Methylomicrobium</taxon>
    </lineage>
</organism>
<dbReference type="Proteomes" id="UP000005090">
    <property type="component" value="Chromosome"/>
</dbReference>
<feature type="domain" description="GmrSD restriction endonucleases N-terminal" evidence="1">
    <location>
        <begin position="12"/>
        <end position="256"/>
    </location>
</feature>
<keyword evidence="4" id="KW-1185">Reference proteome</keyword>
<evidence type="ECO:0000313" key="3">
    <source>
        <dbReference type="EMBL" id="EIC28475.1"/>
    </source>
</evidence>
<accession>H8GPL3</accession>
<dbReference type="RefSeq" id="WP_005369528.1">
    <property type="nucleotide sequence ID" value="NZ_CM001475.1"/>
</dbReference>
<dbReference type="Pfam" id="PF07510">
    <property type="entry name" value="GmrSD_C"/>
    <property type="match status" value="1"/>
</dbReference>